<comment type="caution">
    <text evidence="2">The sequence shown here is derived from an EMBL/GenBank/DDBJ whole genome shotgun (WGS) entry which is preliminary data.</text>
</comment>
<dbReference type="AlphaFoldDB" id="A0A318XL58"/>
<gene>
    <name evidence="2" type="ORF">LY28_02748</name>
</gene>
<organism evidence="2 3">
    <name type="scientific">Ruminiclostridium sufflavum DSM 19573</name>
    <dbReference type="NCBI Taxonomy" id="1121337"/>
    <lineage>
        <taxon>Bacteria</taxon>
        <taxon>Bacillati</taxon>
        <taxon>Bacillota</taxon>
        <taxon>Clostridia</taxon>
        <taxon>Eubacteriales</taxon>
        <taxon>Oscillospiraceae</taxon>
        <taxon>Ruminiclostridium</taxon>
    </lineage>
</organism>
<evidence type="ECO:0000313" key="3">
    <source>
        <dbReference type="Proteomes" id="UP000248132"/>
    </source>
</evidence>
<keyword evidence="3" id="KW-1185">Reference proteome</keyword>
<keyword evidence="1" id="KW-0812">Transmembrane</keyword>
<evidence type="ECO:0000256" key="1">
    <source>
        <dbReference type="SAM" id="Phobius"/>
    </source>
</evidence>
<keyword evidence="1" id="KW-1133">Transmembrane helix</keyword>
<dbReference type="Proteomes" id="UP000248132">
    <property type="component" value="Unassembled WGS sequence"/>
</dbReference>
<evidence type="ECO:0000313" key="2">
    <source>
        <dbReference type="EMBL" id="PYG86722.1"/>
    </source>
</evidence>
<dbReference type="RefSeq" id="WP_110462749.1">
    <property type="nucleotide sequence ID" value="NZ_QKMR01000017.1"/>
</dbReference>
<proteinExistence type="predicted"/>
<reference evidence="2 3" key="1">
    <citation type="submission" date="2018-06" db="EMBL/GenBank/DDBJ databases">
        <title>Genomic Encyclopedia of Type Strains, Phase I: the one thousand microbial genomes (KMG-I) project.</title>
        <authorList>
            <person name="Kyrpides N."/>
        </authorList>
    </citation>
    <scope>NUCLEOTIDE SEQUENCE [LARGE SCALE GENOMIC DNA]</scope>
    <source>
        <strain evidence="2 3">DSM 19573</strain>
    </source>
</reference>
<name>A0A318XL58_9FIRM</name>
<keyword evidence="1" id="KW-0472">Membrane</keyword>
<feature type="transmembrane region" description="Helical" evidence="1">
    <location>
        <begin position="12"/>
        <end position="31"/>
    </location>
</feature>
<sequence>METIQSTVSEAAVTIVLSLIGLLAAYATYGIHKVTQKVKTQTVQIKDDTARQLLSSALEDVEELTVVTVAALEQTTAKQLREFVKDGKVDRAELVALSKQAADEITAAVKPEAQKIIEENFGSFRGYVSKLIEEKVLKLKAISS</sequence>
<accession>A0A318XL58</accession>
<dbReference type="EMBL" id="QKMR01000017">
    <property type="protein sequence ID" value="PYG86722.1"/>
    <property type="molecule type" value="Genomic_DNA"/>
</dbReference>
<dbReference type="OrthoDB" id="1859545at2"/>
<protein>
    <submittedName>
        <fullName evidence="2">Uncharacterized protein</fullName>
    </submittedName>
</protein>